<reference evidence="2" key="1">
    <citation type="journal article" date="2017" name="Nature">
        <title>The genome of Chenopodium quinoa.</title>
        <authorList>
            <person name="Jarvis D.E."/>
            <person name="Ho Y.S."/>
            <person name="Lightfoot D.J."/>
            <person name="Schmoeckel S.M."/>
            <person name="Li B."/>
            <person name="Borm T.J.A."/>
            <person name="Ohyanagi H."/>
            <person name="Mineta K."/>
            <person name="Michell C.T."/>
            <person name="Saber N."/>
            <person name="Kharbatia N.M."/>
            <person name="Rupper R.R."/>
            <person name="Sharp A.R."/>
            <person name="Dally N."/>
            <person name="Boughton B.A."/>
            <person name="Woo Y.H."/>
            <person name="Gao G."/>
            <person name="Schijlen E.G.W.M."/>
            <person name="Guo X."/>
            <person name="Momin A.A."/>
            <person name="Negrao S."/>
            <person name="Al-Babili S."/>
            <person name="Gehring C."/>
            <person name="Roessner U."/>
            <person name="Jung C."/>
            <person name="Murphy K."/>
            <person name="Arold S.T."/>
            <person name="Gojobori T."/>
            <person name="van der Linden C.G."/>
            <person name="van Loo E.N."/>
            <person name="Jellen E.N."/>
            <person name="Maughan P.J."/>
            <person name="Tester M."/>
        </authorList>
    </citation>
    <scope>NUCLEOTIDE SEQUENCE [LARGE SCALE GENOMIC DNA]</scope>
    <source>
        <strain evidence="2">cv. PI 614886</strain>
    </source>
</reference>
<dbReference type="AlphaFoldDB" id="A0A803MDR5"/>
<organism evidence="2 3">
    <name type="scientific">Chenopodium quinoa</name>
    <name type="common">Quinoa</name>
    <dbReference type="NCBI Taxonomy" id="63459"/>
    <lineage>
        <taxon>Eukaryota</taxon>
        <taxon>Viridiplantae</taxon>
        <taxon>Streptophyta</taxon>
        <taxon>Embryophyta</taxon>
        <taxon>Tracheophyta</taxon>
        <taxon>Spermatophyta</taxon>
        <taxon>Magnoliopsida</taxon>
        <taxon>eudicotyledons</taxon>
        <taxon>Gunneridae</taxon>
        <taxon>Pentapetalae</taxon>
        <taxon>Caryophyllales</taxon>
        <taxon>Chenopodiaceae</taxon>
        <taxon>Chenopodioideae</taxon>
        <taxon>Atripliceae</taxon>
        <taxon>Chenopodium</taxon>
    </lineage>
</organism>
<dbReference type="Proteomes" id="UP000596660">
    <property type="component" value="Unplaced"/>
</dbReference>
<evidence type="ECO:0000313" key="2">
    <source>
        <dbReference type="EnsemblPlants" id="AUR62027608-RA:cds"/>
    </source>
</evidence>
<keyword evidence="3" id="KW-1185">Reference proteome</keyword>
<feature type="compositionally biased region" description="Polar residues" evidence="1">
    <location>
        <begin position="87"/>
        <end position="97"/>
    </location>
</feature>
<name>A0A803MDR5_CHEQI</name>
<feature type="region of interest" description="Disordered" evidence="1">
    <location>
        <begin position="1"/>
        <end position="103"/>
    </location>
</feature>
<proteinExistence type="predicted"/>
<feature type="compositionally biased region" description="Basic residues" evidence="1">
    <location>
        <begin position="64"/>
        <end position="73"/>
    </location>
</feature>
<dbReference type="OMA" id="HDVPEPN"/>
<feature type="compositionally biased region" description="Basic and acidic residues" evidence="1">
    <location>
        <begin position="43"/>
        <end position="57"/>
    </location>
</feature>
<accession>A0A803MDR5</accession>
<reference evidence="2" key="2">
    <citation type="submission" date="2021-03" db="UniProtKB">
        <authorList>
            <consortium name="EnsemblPlants"/>
        </authorList>
    </citation>
    <scope>IDENTIFICATION</scope>
</reference>
<evidence type="ECO:0000256" key="1">
    <source>
        <dbReference type="SAM" id="MobiDB-lite"/>
    </source>
</evidence>
<protein>
    <submittedName>
        <fullName evidence="2">Uncharacterized protein</fullName>
    </submittedName>
</protein>
<dbReference type="Gramene" id="AUR62027608-RA">
    <property type="protein sequence ID" value="AUR62027608-RA:cds"/>
    <property type="gene ID" value="AUR62027608"/>
</dbReference>
<dbReference type="EnsemblPlants" id="AUR62027608-RA">
    <property type="protein sequence ID" value="AUR62027608-RA:cds"/>
    <property type="gene ID" value="AUR62027608"/>
</dbReference>
<evidence type="ECO:0000313" key="3">
    <source>
        <dbReference type="Proteomes" id="UP000596660"/>
    </source>
</evidence>
<sequence>MMDLGVTSMAYEMKQSMKGSKQTKKRKKVTKDTDEYTPDEEGELNHSSEEDENERRKNAVNLRSRSKKVKKSGIHNQQEKEVGIGNGIQTKTGQSKTVVAPGSLSAYRQMQTQLREKERRAKQSDLLLRRQLRPVNMTSSQPVNMASSDWHLGSSQAQSFSQPQRFGHDLQEDYENHMGSNERILKQYDDEEDAFSEDLSTLTPEELGIMQDVPLMNQEQESEQIAPPKSKRTRGPTMCKDVHEWTLEERKPIVLNEMGKPIGPDDKTVNTFTRFLGTLARNSSLAPLNKISWHYVPDKEQIWSYVK</sequence>